<proteinExistence type="predicted"/>
<dbReference type="PANTHER" id="PTHR32251:SF17">
    <property type="entry name" value="STEROID 5-ALPHA REDUCTASE C-TERMINAL DOMAIN-CONTAINING PROTEIN"/>
    <property type="match status" value="1"/>
</dbReference>
<dbReference type="PANTHER" id="PTHR32251">
    <property type="entry name" value="3-OXO-5-ALPHA-STEROID 4-DEHYDROGENASE"/>
    <property type="match status" value="1"/>
</dbReference>
<feature type="transmembrane region" description="Helical" evidence="1">
    <location>
        <begin position="211"/>
        <end position="232"/>
    </location>
</feature>
<keyword evidence="1" id="KW-0472">Membrane</keyword>
<dbReference type="EMBL" id="JACHGJ010000006">
    <property type="protein sequence ID" value="MBB6481435.1"/>
    <property type="molecule type" value="Genomic_DNA"/>
</dbReference>
<dbReference type="InterPro" id="IPR010721">
    <property type="entry name" value="UstE-like"/>
</dbReference>
<dbReference type="Gene3D" id="1.20.120.1630">
    <property type="match status" value="1"/>
</dbReference>
<feature type="transmembrane region" description="Helical" evidence="1">
    <location>
        <begin position="105"/>
        <end position="128"/>
    </location>
</feature>
<dbReference type="Proteomes" id="UP000587760">
    <property type="component" value="Unassembled WGS sequence"/>
</dbReference>
<sequence>MIQFINSQPLPASLLFSLGINFAFFLVALIFKTDKVTDLSYSLTFAVLAPLLLFAAGPDFTLIQLLVAAAVLLWALRLGGYLFMRIIITKTDERFDDKRNNPANLIRFWVLQMIAVWVIMLPVTFFLTVREVPFNLYLHSIGFVLFAIGFIIESISDHQKFRFKNNEKNKGLWIENGLWKYSRHPNYFGEMLVWWGLFIAAIPALGGLKILTVMGPVFITLLLLFVSGIPLLEKSAEKKYGGNPLYRSYRDRTSLLIPFPPKSAREDKS</sequence>
<evidence type="ECO:0000313" key="3">
    <source>
        <dbReference type="Proteomes" id="UP000587760"/>
    </source>
</evidence>
<dbReference type="RefSeq" id="WP_184747682.1">
    <property type="nucleotide sequence ID" value="NZ_JACHGJ010000006.1"/>
</dbReference>
<dbReference type="Pfam" id="PF06966">
    <property type="entry name" value="DUF1295"/>
    <property type="match status" value="1"/>
</dbReference>
<feature type="transmembrane region" description="Helical" evidence="1">
    <location>
        <begin position="38"/>
        <end position="56"/>
    </location>
</feature>
<feature type="transmembrane region" description="Helical" evidence="1">
    <location>
        <begin position="134"/>
        <end position="152"/>
    </location>
</feature>
<protein>
    <submittedName>
        <fullName evidence="2">Steroid 5-alpha reductase family enzyme</fullName>
    </submittedName>
</protein>
<dbReference type="GO" id="GO:0016020">
    <property type="term" value="C:membrane"/>
    <property type="evidence" value="ECO:0007669"/>
    <property type="project" value="TreeGrafter"/>
</dbReference>
<name>A0A841RBT5_9SPIO</name>
<keyword evidence="1" id="KW-1133">Transmembrane helix</keyword>
<dbReference type="PROSITE" id="PS50244">
    <property type="entry name" value="S5A_REDUCTASE"/>
    <property type="match status" value="1"/>
</dbReference>
<gene>
    <name evidence="2" type="ORF">HNR50_003115</name>
</gene>
<keyword evidence="1" id="KW-0812">Transmembrane</keyword>
<dbReference type="AlphaFoldDB" id="A0A841RBT5"/>
<keyword evidence="3" id="KW-1185">Reference proteome</keyword>
<comment type="caution">
    <text evidence="2">The sequence shown here is derived from an EMBL/GenBank/DDBJ whole genome shotgun (WGS) entry which is preliminary data.</text>
</comment>
<organism evidence="2 3">
    <name type="scientific">Spirochaeta isovalerica</name>
    <dbReference type="NCBI Taxonomy" id="150"/>
    <lineage>
        <taxon>Bacteria</taxon>
        <taxon>Pseudomonadati</taxon>
        <taxon>Spirochaetota</taxon>
        <taxon>Spirochaetia</taxon>
        <taxon>Spirochaetales</taxon>
        <taxon>Spirochaetaceae</taxon>
        <taxon>Spirochaeta</taxon>
    </lineage>
</organism>
<feature type="transmembrane region" description="Helical" evidence="1">
    <location>
        <begin position="12"/>
        <end position="31"/>
    </location>
</feature>
<accession>A0A841RBT5</accession>
<feature type="transmembrane region" description="Helical" evidence="1">
    <location>
        <begin position="187"/>
        <end position="205"/>
    </location>
</feature>
<reference evidence="2 3" key="1">
    <citation type="submission" date="2020-08" db="EMBL/GenBank/DDBJ databases">
        <title>Genomic Encyclopedia of Type Strains, Phase IV (KMG-IV): sequencing the most valuable type-strain genomes for metagenomic binning, comparative biology and taxonomic classification.</title>
        <authorList>
            <person name="Goeker M."/>
        </authorList>
    </citation>
    <scope>NUCLEOTIDE SEQUENCE [LARGE SCALE GENOMIC DNA]</scope>
    <source>
        <strain evidence="2 3">DSM 2461</strain>
    </source>
</reference>
<evidence type="ECO:0000313" key="2">
    <source>
        <dbReference type="EMBL" id="MBB6481435.1"/>
    </source>
</evidence>
<evidence type="ECO:0000256" key="1">
    <source>
        <dbReference type="SAM" id="Phobius"/>
    </source>
</evidence>
<feature type="transmembrane region" description="Helical" evidence="1">
    <location>
        <begin position="62"/>
        <end position="84"/>
    </location>
</feature>